<evidence type="ECO:0000313" key="11">
    <source>
        <dbReference type="EMBL" id="KAH7576044.1"/>
    </source>
</evidence>
<keyword evidence="4" id="KW-0611">Plant defense</keyword>
<evidence type="ECO:0000256" key="1">
    <source>
        <dbReference type="ARBA" id="ARBA00022614"/>
    </source>
</evidence>
<feature type="domain" description="R13L1/DRL21-like LRR repeat region" evidence="10">
    <location>
        <begin position="714"/>
        <end position="840"/>
    </location>
</feature>
<reference evidence="11 12" key="1">
    <citation type="submission" date="2021-02" db="EMBL/GenBank/DDBJ databases">
        <title>Plant Genome Project.</title>
        <authorList>
            <person name="Zhang R.-G."/>
        </authorList>
    </citation>
    <scope>NUCLEOTIDE SEQUENCE [LARGE SCALE GENOMIC DNA]</scope>
    <source>
        <tissue evidence="11">Leaves</tissue>
    </source>
</reference>
<accession>A0ABQ8IHY9</accession>
<feature type="coiled-coil region" evidence="6">
    <location>
        <begin position="116"/>
        <end position="143"/>
    </location>
</feature>
<dbReference type="EMBL" id="JAFEMO010000002">
    <property type="protein sequence ID" value="KAH7576044.1"/>
    <property type="molecule type" value="Genomic_DNA"/>
</dbReference>
<dbReference type="Gene3D" id="1.10.10.10">
    <property type="entry name" value="Winged helix-like DNA-binding domain superfamily/Winged helix DNA-binding domain"/>
    <property type="match status" value="1"/>
</dbReference>
<keyword evidence="2" id="KW-0677">Repeat</keyword>
<evidence type="ECO:0000259" key="9">
    <source>
        <dbReference type="Pfam" id="PF23559"/>
    </source>
</evidence>
<feature type="domain" description="Disease resistance protein winged helix" evidence="9">
    <location>
        <begin position="425"/>
        <end position="496"/>
    </location>
</feature>
<keyword evidence="1" id="KW-0433">Leucine-rich repeat</keyword>
<keyword evidence="12" id="KW-1185">Reference proteome</keyword>
<gene>
    <name evidence="11" type="ORF">JRO89_XS02G0281600</name>
</gene>
<evidence type="ECO:0000256" key="3">
    <source>
        <dbReference type="ARBA" id="ARBA00022741"/>
    </source>
</evidence>
<dbReference type="CDD" id="cd14798">
    <property type="entry name" value="RX-CC_like"/>
    <property type="match status" value="1"/>
</dbReference>
<dbReference type="InterPro" id="IPR036388">
    <property type="entry name" value="WH-like_DNA-bd_sf"/>
</dbReference>
<evidence type="ECO:0000256" key="6">
    <source>
        <dbReference type="SAM" id="Coils"/>
    </source>
</evidence>
<keyword evidence="5" id="KW-0067">ATP-binding</keyword>
<evidence type="ECO:0000313" key="12">
    <source>
        <dbReference type="Proteomes" id="UP000827721"/>
    </source>
</evidence>
<dbReference type="PANTHER" id="PTHR36766">
    <property type="entry name" value="PLANT BROAD-SPECTRUM MILDEW RESISTANCE PROTEIN RPW8"/>
    <property type="match status" value="1"/>
</dbReference>
<evidence type="ECO:0000259" key="7">
    <source>
        <dbReference type="Pfam" id="PF00931"/>
    </source>
</evidence>
<dbReference type="Gene3D" id="1.10.8.430">
    <property type="entry name" value="Helical domain of apoptotic protease-activating factors"/>
    <property type="match status" value="1"/>
</dbReference>
<evidence type="ECO:0000256" key="4">
    <source>
        <dbReference type="ARBA" id="ARBA00022821"/>
    </source>
</evidence>
<dbReference type="InterPro" id="IPR056789">
    <property type="entry name" value="LRR_R13L1-DRL21"/>
</dbReference>
<protein>
    <recommendedName>
        <fullName evidence="13">Disease resistance RPP13-like protein 1</fullName>
    </recommendedName>
</protein>
<dbReference type="InterPro" id="IPR058922">
    <property type="entry name" value="WHD_DRP"/>
</dbReference>
<dbReference type="Pfam" id="PF00931">
    <property type="entry name" value="NB-ARC"/>
    <property type="match status" value="1"/>
</dbReference>
<keyword evidence="3" id="KW-0547">Nucleotide-binding</keyword>
<dbReference type="PANTHER" id="PTHR36766:SF51">
    <property type="entry name" value="DISEASE RESISTANCE RPP13-LIKE PROTEIN 1"/>
    <property type="match status" value="1"/>
</dbReference>
<feature type="domain" description="Disease resistance N-terminal" evidence="8">
    <location>
        <begin position="17"/>
        <end position="95"/>
    </location>
</feature>
<dbReference type="Gene3D" id="1.20.5.4130">
    <property type="match status" value="1"/>
</dbReference>
<evidence type="ECO:0000259" key="8">
    <source>
        <dbReference type="Pfam" id="PF18052"/>
    </source>
</evidence>
<comment type="caution">
    <text evidence="11">The sequence shown here is derived from an EMBL/GenBank/DDBJ whole genome shotgun (WGS) entry which is preliminary data.</text>
</comment>
<dbReference type="SUPFAM" id="SSF52540">
    <property type="entry name" value="P-loop containing nucleoside triphosphate hydrolases"/>
    <property type="match status" value="1"/>
</dbReference>
<keyword evidence="6" id="KW-0175">Coiled coil</keyword>
<dbReference type="InterPro" id="IPR032675">
    <property type="entry name" value="LRR_dom_sf"/>
</dbReference>
<dbReference type="Pfam" id="PF23559">
    <property type="entry name" value="WHD_DRP"/>
    <property type="match status" value="1"/>
</dbReference>
<dbReference type="InterPro" id="IPR027417">
    <property type="entry name" value="P-loop_NTPase"/>
</dbReference>
<feature type="coiled-coil region" evidence="6">
    <location>
        <begin position="31"/>
        <end position="58"/>
    </location>
</feature>
<organism evidence="11 12">
    <name type="scientific">Xanthoceras sorbifolium</name>
    <dbReference type="NCBI Taxonomy" id="99658"/>
    <lineage>
        <taxon>Eukaryota</taxon>
        <taxon>Viridiplantae</taxon>
        <taxon>Streptophyta</taxon>
        <taxon>Embryophyta</taxon>
        <taxon>Tracheophyta</taxon>
        <taxon>Spermatophyta</taxon>
        <taxon>Magnoliopsida</taxon>
        <taxon>eudicotyledons</taxon>
        <taxon>Gunneridae</taxon>
        <taxon>Pentapetalae</taxon>
        <taxon>rosids</taxon>
        <taxon>malvids</taxon>
        <taxon>Sapindales</taxon>
        <taxon>Sapindaceae</taxon>
        <taxon>Xanthoceroideae</taxon>
        <taxon>Xanthoceras</taxon>
    </lineage>
</organism>
<name>A0ABQ8IHY9_9ROSI</name>
<evidence type="ECO:0000256" key="2">
    <source>
        <dbReference type="ARBA" id="ARBA00022737"/>
    </source>
</evidence>
<dbReference type="InterPro" id="IPR038005">
    <property type="entry name" value="RX-like_CC"/>
</dbReference>
<dbReference type="InterPro" id="IPR002182">
    <property type="entry name" value="NB-ARC"/>
</dbReference>
<dbReference type="Gene3D" id="3.40.50.300">
    <property type="entry name" value="P-loop containing nucleotide triphosphate hydrolases"/>
    <property type="match status" value="1"/>
</dbReference>
<dbReference type="PRINTS" id="PR00364">
    <property type="entry name" value="DISEASERSIST"/>
</dbReference>
<dbReference type="Pfam" id="PF25019">
    <property type="entry name" value="LRR_R13L1-DRL21"/>
    <property type="match status" value="1"/>
</dbReference>
<dbReference type="Pfam" id="PF18052">
    <property type="entry name" value="Rx_N"/>
    <property type="match status" value="1"/>
</dbReference>
<dbReference type="Proteomes" id="UP000827721">
    <property type="component" value="Unassembled WGS sequence"/>
</dbReference>
<dbReference type="InterPro" id="IPR041118">
    <property type="entry name" value="Rx_N"/>
</dbReference>
<evidence type="ECO:0000259" key="10">
    <source>
        <dbReference type="Pfam" id="PF25019"/>
    </source>
</evidence>
<dbReference type="InterPro" id="IPR042197">
    <property type="entry name" value="Apaf_helical"/>
</dbReference>
<evidence type="ECO:0008006" key="13">
    <source>
        <dbReference type="Google" id="ProtNLM"/>
    </source>
</evidence>
<dbReference type="Gene3D" id="3.80.10.10">
    <property type="entry name" value="Ribonuclease Inhibitor"/>
    <property type="match status" value="8"/>
</dbReference>
<sequence length="2119" mass="237805">MSIIGEAVLTASVQLLLTKLVSSELLRFPGRKKIQAELKQWERKLNAINAVLADAEEKQITNPAVKAWLVELQILAYDVEDILDEFSTKLCLESEATTSKAKRLLVNLKPPSVKFNAKMRSKIKEITKRLQEITDEKNELKLIANSEERPNKVREGRIPTTSLKEAHVYGREKDQEAIIELLLKHESNEDGLSVIPIVGIGGVGKTTLAQNVYNDVRVESHFDIRAWSCVSDDFDIIRVTQAILKTRDSSDLNELQVELKGKLLGKKFLIVLDDIWSENPNKLESLLRPFKSNSPGGKIIVTTRSDNISSMVGTRPAYPLRGLSDDDCLSIFAHHSLGREGFNGHPEYLKKIGENIVKRCKGLPLAAKTLGGLLRNNTSSYWEHVLNSKIWNLPTKEGDIMPALRLSYHYLPPHLKPCFAYCSLLPKDYEFEKEEIILLWMAQGFLQQKDSTEEQMEDLGDSYFWELQSRSFFQQSSTGSSDTSTYVMHDLINDLAQWVAGEFLLRMENVVEGDNNRERKISKNLRHLSYIGHGLCDGIKTFEAFYGVKSLSNLTYNGGLSNGLKMFEAFNDLRHLRTFLPFLPDSGSHLSWDILNVLPKLRRLRILSLKGYRITELSDAIGDLEHLRYLDLSCTAIEVLSNSVGGLYNLQTLKLECCFYLKKWCEGMENLCNLRYLNFFGAFDLEGMPSKIGKLISLRTLSDFVVGKSTDCGLKELKTLKHLRGTLRISRLENVDDAMDAKEADLSSKKNLTVLVLEWTHRAPRNERKEIEVLDMLQPCNEKLEKLTIYGYGGTMFPTWLGNTSFSNLVSLQFVSCNSCTSLPSVGQLPSLKELYIEGMSAIKRVGQEFYGIGCSTPFPKLEIISLTYMNEWEEWEDGELLQLRELTIRFCPKLQGRLPKHLPSLKKLCITRCEQLLVSVLSLSSDCVIEIDGCKQVEHRNTIGLSSLNPLVFSDVATHMFLIKKFRQRVSEVEDVSIVGYEEATSSRHTGITSQRDVKDDFVCLAKLPQALHSFGFLRSICIADCPGLVSFSEAGLPSQLKSIRIEFCDALKSLPESWMDNTSLECLSIYKCGSLTYLARNQLPPNLKQLVIRSCDNLQTLMQEENNTSPSSISSIAVCPPPTSSFIKSELPATIEYIAIWYCSNLRSLSSSGNLPKALEKIEIRYCSSLVSFPVRELPSMNLVTICIEECEKLVAFTDNMHQLNHLQVTRSDCSSLVAFPYGGLPLTNLTELTIEKCGKLEVLPKRLQQLSHLRKIKISDCSSLVCFPDGGLPSTSLTELTIENCEKLESLPNSMHNLTLLRELVIKNCPAIKSFPPEDGFAPNLTSLAIRKLKIFKPLSQWGLHRLASLEFLHIEGCPDVVSFPIEELLPSSLIALEITDFPSLKCLSSPIQNLSSLKGLQFSKCPKLKSFQRRACLSRFWHYRSINVLCWNRSAKRSLLGYDRDRITLQEILEDVLQVKEMTLMHSKGILADGMKHGEEAVSYSETLCMYVMDKALRGRGYEEATSSRHTGITSQRDVKDNFACLAKLPQALHSFSFLRSMCIANCPGLVSFSGAGLPSQLKSIRIEFSDALKSLPESWMDNTSLECLSIFNCGSLTYLARNQLPPNLKKLEIRFCDHLQTLMQEEKNTSPSSISSSFITSELPATIEYIAIEQCSNLRSLYSSGNLPKALEKIEILYCSSLVSFPVGELPSMNLVTIRIKGCEKLVAFTDNMLQLNPLQVTGSDCSRLCFFPEGRLSSANLTQLMIEIRDCSSLVAFPYGGLPFTNLTELTIENCGKLEVLPNRLQQLNHLQKIEISNCSSLVSFPDEGLPSTSLTELTIKKCGKLEVLPNRLQQLSHLRKIEISNCSSLVSFPDGGLPSTSLTELTIKKCGKLEVLPNRLQQLSHLRKIEISNCSSLVFFPDGGLPSTSLTELIIKNCEKLESLPNSMHNLTSLRELEIENCPGIKSFPPEDGFAPNLTSLDIRKLKILKPLSRWGLHRLTSLEFLHIEGCPDVVSFPIEESLPASLMGLAITDFPSLKCFSSPIQNLSSLKGLKFSKCPKLKSFPKKGLPLSILALLINHCPLLEQKCKRSRGKYWPLIAHIPLIDIDEEEYTEQVDLKSLISYVISLESA</sequence>
<dbReference type="SUPFAM" id="SSF52058">
    <property type="entry name" value="L domain-like"/>
    <property type="match status" value="4"/>
</dbReference>
<feature type="domain" description="NB-ARC" evidence="7">
    <location>
        <begin position="172"/>
        <end position="334"/>
    </location>
</feature>
<evidence type="ECO:0000256" key="5">
    <source>
        <dbReference type="ARBA" id="ARBA00022840"/>
    </source>
</evidence>
<proteinExistence type="predicted"/>